<evidence type="ECO:0000256" key="3">
    <source>
        <dbReference type="ARBA" id="ARBA00022692"/>
    </source>
</evidence>
<name>A0ABW1P718_9PSEU</name>
<keyword evidence="2" id="KW-0813">Transport</keyword>
<dbReference type="Gene3D" id="1.20.120.350">
    <property type="entry name" value="Voltage-gated potassium channels. Chain C"/>
    <property type="match status" value="1"/>
</dbReference>
<dbReference type="Gene3D" id="1.20.5.110">
    <property type="match status" value="1"/>
</dbReference>
<evidence type="ECO:0000256" key="1">
    <source>
        <dbReference type="ARBA" id="ARBA00004141"/>
    </source>
</evidence>
<dbReference type="InterPro" id="IPR027359">
    <property type="entry name" value="Volt_channel_dom_sf"/>
</dbReference>
<dbReference type="GO" id="GO:0034220">
    <property type="term" value="P:monoatomic ion transmembrane transport"/>
    <property type="evidence" value="ECO:0007669"/>
    <property type="project" value="UniProtKB-KW"/>
</dbReference>
<keyword evidence="7 10" id="KW-0407">Ion channel</keyword>
<dbReference type="RefSeq" id="WP_380637602.1">
    <property type="nucleotide sequence ID" value="NZ_JBHSQO010000018.1"/>
</dbReference>
<dbReference type="SUPFAM" id="SSF81324">
    <property type="entry name" value="Voltage-gated potassium channels"/>
    <property type="match status" value="1"/>
</dbReference>
<evidence type="ECO:0000256" key="4">
    <source>
        <dbReference type="ARBA" id="ARBA00022989"/>
    </source>
</evidence>
<protein>
    <submittedName>
        <fullName evidence="10">Potassium channel family protein</fullName>
    </submittedName>
</protein>
<organism evidence="10 11">
    <name type="scientific">Saccharothrix lopnurensis</name>
    <dbReference type="NCBI Taxonomy" id="1670621"/>
    <lineage>
        <taxon>Bacteria</taxon>
        <taxon>Bacillati</taxon>
        <taxon>Actinomycetota</taxon>
        <taxon>Actinomycetes</taxon>
        <taxon>Pseudonocardiales</taxon>
        <taxon>Pseudonocardiaceae</taxon>
        <taxon>Saccharothrix</taxon>
    </lineage>
</organism>
<feature type="transmembrane region" description="Helical" evidence="8">
    <location>
        <begin position="18"/>
        <end position="36"/>
    </location>
</feature>
<accession>A0ABW1P718</accession>
<evidence type="ECO:0000313" key="11">
    <source>
        <dbReference type="Proteomes" id="UP001596220"/>
    </source>
</evidence>
<keyword evidence="11" id="KW-1185">Reference proteome</keyword>
<dbReference type="Pfam" id="PF07885">
    <property type="entry name" value="Ion_trans_2"/>
    <property type="match status" value="1"/>
</dbReference>
<feature type="domain" description="Potassium channel" evidence="9">
    <location>
        <begin position="147"/>
        <end position="203"/>
    </location>
</feature>
<feature type="transmembrane region" description="Helical" evidence="8">
    <location>
        <begin position="116"/>
        <end position="136"/>
    </location>
</feature>
<feature type="transmembrane region" description="Helical" evidence="8">
    <location>
        <begin position="77"/>
        <end position="95"/>
    </location>
</feature>
<evidence type="ECO:0000313" key="10">
    <source>
        <dbReference type="EMBL" id="MFC6091404.1"/>
    </source>
</evidence>
<evidence type="ECO:0000256" key="8">
    <source>
        <dbReference type="SAM" id="Phobius"/>
    </source>
</evidence>
<dbReference type="PANTHER" id="PTHR11537">
    <property type="entry name" value="VOLTAGE-GATED POTASSIUM CHANNEL"/>
    <property type="match status" value="1"/>
</dbReference>
<sequence length="244" mass="26977">MFRTDERRLDQWERRVEWPLTCLAALFLAAYAWQVLDDRSTPGLHGVLEAVLRAVWLVFAVDYAVRLKPAVDKRRFFTAHLFDLVAVLLPAVRVLRLLTVLKLLNRRFAGRVRQRIGVYVAGVTVLVGACASLAVLDAERHHPDATITTFGDAAWWTLTTISTVGYGDRYPVTWEGRLVAALLMVGGIALLGVITGTTASWLVERLSGVEGSVAEAERATLAELRPVKAELAALRAELEHRPGV</sequence>
<dbReference type="Gene3D" id="1.10.287.70">
    <property type="match status" value="1"/>
</dbReference>
<evidence type="ECO:0000256" key="5">
    <source>
        <dbReference type="ARBA" id="ARBA00023065"/>
    </source>
</evidence>
<evidence type="ECO:0000259" key="9">
    <source>
        <dbReference type="Pfam" id="PF07885"/>
    </source>
</evidence>
<comment type="subcellular location">
    <subcellularLocation>
        <location evidence="1">Membrane</location>
        <topology evidence="1">Multi-pass membrane protein</topology>
    </subcellularLocation>
</comment>
<dbReference type="PANTHER" id="PTHR11537:SF254">
    <property type="entry name" value="POTASSIUM VOLTAGE-GATED CHANNEL PROTEIN SHAB"/>
    <property type="match status" value="1"/>
</dbReference>
<dbReference type="InterPro" id="IPR013099">
    <property type="entry name" value="K_chnl_dom"/>
</dbReference>
<keyword evidence="4 8" id="KW-1133">Transmembrane helix</keyword>
<comment type="caution">
    <text evidence="10">The sequence shown here is derived from an EMBL/GenBank/DDBJ whole genome shotgun (WGS) entry which is preliminary data.</text>
</comment>
<dbReference type="EMBL" id="JBHSQO010000018">
    <property type="protein sequence ID" value="MFC6091404.1"/>
    <property type="molecule type" value="Genomic_DNA"/>
</dbReference>
<proteinExistence type="predicted"/>
<evidence type="ECO:0000256" key="6">
    <source>
        <dbReference type="ARBA" id="ARBA00023136"/>
    </source>
</evidence>
<evidence type="ECO:0000256" key="7">
    <source>
        <dbReference type="ARBA" id="ARBA00023303"/>
    </source>
</evidence>
<keyword evidence="5" id="KW-0406">Ion transport</keyword>
<reference evidence="11" key="1">
    <citation type="journal article" date="2019" name="Int. J. Syst. Evol. Microbiol.">
        <title>The Global Catalogue of Microorganisms (GCM) 10K type strain sequencing project: providing services to taxonomists for standard genome sequencing and annotation.</title>
        <authorList>
            <consortium name="The Broad Institute Genomics Platform"/>
            <consortium name="The Broad Institute Genome Sequencing Center for Infectious Disease"/>
            <person name="Wu L."/>
            <person name="Ma J."/>
        </authorList>
    </citation>
    <scope>NUCLEOTIDE SEQUENCE [LARGE SCALE GENOMIC DNA]</scope>
    <source>
        <strain evidence="11">CGMCC 4.7246</strain>
    </source>
</reference>
<keyword evidence="6 8" id="KW-0472">Membrane</keyword>
<evidence type="ECO:0000256" key="2">
    <source>
        <dbReference type="ARBA" id="ARBA00022448"/>
    </source>
</evidence>
<dbReference type="Proteomes" id="UP001596220">
    <property type="component" value="Unassembled WGS sequence"/>
</dbReference>
<keyword evidence="3 8" id="KW-0812">Transmembrane</keyword>
<gene>
    <name evidence="10" type="ORF">ACFP3R_19175</name>
</gene>
<feature type="transmembrane region" description="Helical" evidence="8">
    <location>
        <begin position="178"/>
        <end position="203"/>
    </location>
</feature>
<dbReference type="InterPro" id="IPR028325">
    <property type="entry name" value="VG_K_chnl"/>
</dbReference>